<accession>A0A5R8KBH5</accession>
<feature type="domain" description="SpoVT-AbrB" evidence="2">
    <location>
        <begin position="2"/>
        <end position="47"/>
    </location>
</feature>
<dbReference type="NCBIfam" id="TIGR01439">
    <property type="entry name" value="lp_hng_hel_AbrB"/>
    <property type="match status" value="1"/>
</dbReference>
<proteinExistence type="predicted"/>
<dbReference type="OrthoDB" id="199467at2"/>
<dbReference type="RefSeq" id="WP_138087435.1">
    <property type="nucleotide sequence ID" value="NZ_VAUV01000012.1"/>
</dbReference>
<keyword evidence="1 3" id="KW-0238">DNA-binding</keyword>
<gene>
    <name evidence="3" type="ORF">FEM03_16750</name>
</gene>
<organism evidence="3 4">
    <name type="scientific">Phragmitibacter flavus</name>
    <dbReference type="NCBI Taxonomy" id="2576071"/>
    <lineage>
        <taxon>Bacteria</taxon>
        <taxon>Pseudomonadati</taxon>
        <taxon>Verrucomicrobiota</taxon>
        <taxon>Verrucomicrobiia</taxon>
        <taxon>Verrucomicrobiales</taxon>
        <taxon>Verrucomicrobiaceae</taxon>
        <taxon>Phragmitibacter</taxon>
    </lineage>
</organism>
<dbReference type="InterPro" id="IPR007159">
    <property type="entry name" value="SpoVT-AbrB_dom"/>
</dbReference>
<evidence type="ECO:0000259" key="2">
    <source>
        <dbReference type="PROSITE" id="PS51740"/>
    </source>
</evidence>
<dbReference type="EMBL" id="VAUV01000012">
    <property type="protein sequence ID" value="TLD69607.1"/>
    <property type="molecule type" value="Genomic_DNA"/>
</dbReference>
<reference evidence="3 4" key="1">
    <citation type="submission" date="2019-05" db="EMBL/GenBank/DDBJ databases">
        <title>Verrucobacter flavum gen. nov., sp. nov. a new member of the family Verrucomicrobiaceae.</title>
        <authorList>
            <person name="Szuroczki S."/>
            <person name="Abbaszade G."/>
            <person name="Szabo A."/>
            <person name="Felfoldi T."/>
            <person name="Schumann P."/>
            <person name="Boka K."/>
            <person name="Keki Z."/>
            <person name="Toumi M."/>
            <person name="Toth E."/>
        </authorList>
    </citation>
    <scope>NUCLEOTIDE SEQUENCE [LARGE SCALE GENOMIC DNA]</scope>
    <source>
        <strain evidence="3 4">MG-N-17</strain>
    </source>
</reference>
<comment type="caution">
    <text evidence="3">The sequence shown here is derived from an EMBL/GenBank/DDBJ whole genome shotgun (WGS) entry which is preliminary data.</text>
</comment>
<dbReference type="PROSITE" id="PS51740">
    <property type="entry name" value="SPOVT_ABRB"/>
    <property type="match status" value="1"/>
</dbReference>
<name>A0A5R8KBH5_9BACT</name>
<evidence type="ECO:0000313" key="3">
    <source>
        <dbReference type="EMBL" id="TLD69607.1"/>
    </source>
</evidence>
<dbReference type="AlphaFoldDB" id="A0A5R8KBH5"/>
<keyword evidence="4" id="KW-1185">Reference proteome</keyword>
<dbReference type="InterPro" id="IPR037914">
    <property type="entry name" value="SpoVT-AbrB_sf"/>
</dbReference>
<dbReference type="SMART" id="SM00966">
    <property type="entry name" value="SpoVT_AbrB"/>
    <property type="match status" value="1"/>
</dbReference>
<dbReference type="Proteomes" id="UP000306196">
    <property type="component" value="Unassembled WGS sequence"/>
</dbReference>
<dbReference type="Gene3D" id="2.10.260.10">
    <property type="match status" value="1"/>
</dbReference>
<dbReference type="GO" id="GO:0003677">
    <property type="term" value="F:DNA binding"/>
    <property type="evidence" value="ECO:0007669"/>
    <property type="project" value="UniProtKB-UniRule"/>
</dbReference>
<protein>
    <submittedName>
        <fullName evidence="3">AbrB/MazE/SpoVT family DNA-binding domain-containing protein</fullName>
    </submittedName>
</protein>
<dbReference type="SUPFAM" id="SSF89447">
    <property type="entry name" value="AbrB/MazE/MraZ-like"/>
    <property type="match status" value="1"/>
</dbReference>
<evidence type="ECO:0000256" key="1">
    <source>
        <dbReference type="PROSITE-ProRule" id="PRU01076"/>
    </source>
</evidence>
<dbReference type="Pfam" id="PF04014">
    <property type="entry name" value="MazE_antitoxin"/>
    <property type="match status" value="1"/>
</dbReference>
<evidence type="ECO:0000313" key="4">
    <source>
        <dbReference type="Proteomes" id="UP000306196"/>
    </source>
</evidence>
<sequence length="87" mass="9728">MTTITTLSSKGQVVLPRMVRSQLHLAPGTKLLCEVQGDSVVLTPEHPRRSNREYVIDPLTGLRVTKAREQTEPVTSEMIKALLEDYP</sequence>